<sequence>MPVLVAGFVLCCWCQLPAWSLAAGLMAVLTVPVLVASLRYCCRSQLPAKSHCQLPAWYIAARASCRLDAGASCRLRVVLLVPVAGLVNWCWCQLPVPVLIASLRYCCRSQLPAKSHCQLPAWSIAARASCRLDAGASCRLGVVLLVPAAGLVCWCRS</sequence>
<accession>A0A6A4AZH2</accession>
<keyword evidence="2" id="KW-1185">Reference proteome</keyword>
<name>A0A6A4AZH2_9STRA</name>
<evidence type="ECO:0000313" key="1">
    <source>
        <dbReference type="EMBL" id="KAE9263848.1"/>
    </source>
</evidence>
<dbReference type="Proteomes" id="UP000434957">
    <property type="component" value="Unassembled WGS sequence"/>
</dbReference>
<comment type="caution">
    <text evidence="1">The sequence shown here is derived from an EMBL/GenBank/DDBJ whole genome shotgun (WGS) entry which is preliminary data.</text>
</comment>
<organism evidence="1 2">
    <name type="scientific">Phytophthora rubi</name>
    <dbReference type="NCBI Taxonomy" id="129364"/>
    <lineage>
        <taxon>Eukaryota</taxon>
        <taxon>Sar</taxon>
        <taxon>Stramenopiles</taxon>
        <taxon>Oomycota</taxon>
        <taxon>Peronosporomycetes</taxon>
        <taxon>Peronosporales</taxon>
        <taxon>Peronosporaceae</taxon>
        <taxon>Phytophthora</taxon>
    </lineage>
</organism>
<evidence type="ECO:0000313" key="2">
    <source>
        <dbReference type="Proteomes" id="UP000434957"/>
    </source>
</evidence>
<gene>
    <name evidence="1" type="ORF">PR003_g33008</name>
</gene>
<dbReference type="EMBL" id="QXFT01008717">
    <property type="protein sequence ID" value="KAE9263848.1"/>
    <property type="molecule type" value="Genomic_DNA"/>
</dbReference>
<dbReference type="AlphaFoldDB" id="A0A6A4AZH2"/>
<protein>
    <submittedName>
        <fullName evidence="1">Uncharacterized protein</fullName>
    </submittedName>
</protein>
<reference evidence="1 2" key="1">
    <citation type="submission" date="2018-08" db="EMBL/GenBank/DDBJ databases">
        <title>Genomic investigation of the strawberry pathogen Phytophthora fragariae indicates pathogenicity is determined by transcriptional variation in three key races.</title>
        <authorList>
            <person name="Adams T.M."/>
            <person name="Armitage A.D."/>
            <person name="Sobczyk M.K."/>
            <person name="Bates H.J."/>
            <person name="Dunwell J.M."/>
            <person name="Nellist C.F."/>
            <person name="Harrison R.J."/>
        </authorList>
    </citation>
    <scope>NUCLEOTIDE SEQUENCE [LARGE SCALE GENOMIC DNA]</scope>
    <source>
        <strain evidence="1 2">SCRP333</strain>
    </source>
</reference>
<proteinExistence type="predicted"/>